<organism evidence="2 3">
    <name type="scientific">Deinococcus navajonensis</name>
    <dbReference type="NCBI Taxonomy" id="309884"/>
    <lineage>
        <taxon>Bacteria</taxon>
        <taxon>Thermotogati</taxon>
        <taxon>Deinococcota</taxon>
        <taxon>Deinococci</taxon>
        <taxon>Deinococcales</taxon>
        <taxon>Deinococcaceae</taxon>
        <taxon>Deinococcus</taxon>
    </lineage>
</organism>
<evidence type="ECO:0000259" key="1">
    <source>
        <dbReference type="Pfam" id="PF25045"/>
    </source>
</evidence>
<evidence type="ECO:0000313" key="2">
    <source>
        <dbReference type="EMBL" id="MFC4425019.1"/>
    </source>
</evidence>
<dbReference type="PANTHER" id="PTHR14202:SF0">
    <property type="entry name" value="RNA-BINDING PROTEIN RO60"/>
    <property type="match status" value="1"/>
</dbReference>
<name>A0ABV8XHF2_9DEIO</name>
<dbReference type="PANTHER" id="PTHR14202">
    <property type="entry name" value="60 KDA RIBONUCLEOPROTEIN SSA/RO"/>
    <property type="match status" value="1"/>
</dbReference>
<dbReference type="Proteomes" id="UP001595998">
    <property type="component" value="Unassembled WGS sequence"/>
</dbReference>
<dbReference type="SUPFAM" id="SSF53300">
    <property type="entry name" value="vWA-like"/>
    <property type="match status" value="1"/>
</dbReference>
<keyword evidence="3" id="KW-1185">Reference proteome</keyword>
<dbReference type="EMBL" id="JBHSEH010000004">
    <property type="protein sequence ID" value="MFC4425019.1"/>
    <property type="molecule type" value="Genomic_DNA"/>
</dbReference>
<evidence type="ECO:0000313" key="3">
    <source>
        <dbReference type="Proteomes" id="UP001595998"/>
    </source>
</evidence>
<dbReference type="Gene3D" id="3.40.50.410">
    <property type="entry name" value="von Willebrand factor, type A domain"/>
    <property type="match status" value="1"/>
</dbReference>
<gene>
    <name evidence="2" type="ORF">ACFOZ9_02270</name>
</gene>
<dbReference type="InterPro" id="IPR040322">
    <property type="entry name" value="TROVE2"/>
</dbReference>
<dbReference type="InterPro" id="IPR036465">
    <property type="entry name" value="vWFA_dom_sf"/>
</dbReference>
<dbReference type="InterPro" id="IPR056800">
    <property type="entry name" value="vWA_Ro60"/>
</dbReference>
<feature type="domain" description="RNA-binding protein RO60 vWA" evidence="1">
    <location>
        <begin position="1"/>
        <end position="82"/>
    </location>
</feature>
<dbReference type="Pfam" id="PF25045">
    <property type="entry name" value="vWA_Ro60"/>
    <property type="match status" value="1"/>
</dbReference>
<protein>
    <recommendedName>
        <fullName evidence="1">RNA-binding protein RO60 vWA domain-containing protein</fullName>
    </recommendedName>
</protein>
<dbReference type="RefSeq" id="WP_380035936.1">
    <property type="nucleotide sequence ID" value="NZ_JBHSEH010000004.1"/>
</dbReference>
<proteinExistence type="predicted"/>
<accession>A0ABV8XHF2</accession>
<comment type="caution">
    <text evidence="2">The sequence shown here is derived from an EMBL/GenBank/DDBJ whole genome shotgun (WGS) entry which is preliminary data.</text>
</comment>
<sequence>MTARTEPPFTALAFSAAGGYGGQWGGGEPGLTPLTFSARTRLDDAVAAMGAVPVGRTDCARPMLWAARHKVEADVFVVYTDNGPGQVGFIRRWP</sequence>
<reference evidence="3" key="1">
    <citation type="journal article" date="2019" name="Int. J. Syst. Evol. Microbiol.">
        <title>The Global Catalogue of Microorganisms (GCM) 10K type strain sequencing project: providing services to taxonomists for standard genome sequencing and annotation.</title>
        <authorList>
            <consortium name="The Broad Institute Genomics Platform"/>
            <consortium name="The Broad Institute Genome Sequencing Center for Infectious Disease"/>
            <person name="Wu L."/>
            <person name="Ma J."/>
        </authorList>
    </citation>
    <scope>NUCLEOTIDE SEQUENCE [LARGE SCALE GENOMIC DNA]</scope>
    <source>
        <strain evidence="3">CCUG 56029</strain>
    </source>
</reference>